<dbReference type="AlphaFoldDB" id="A0A9W9GSL1"/>
<reference evidence="5" key="1">
    <citation type="submission" date="2022-11" db="EMBL/GenBank/DDBJ databases">
        <authorList>
            <person name="Petersen C."/>
        </authorList>
    </citation>
    <scope>NUCLEOTIDE SEQUENCE</scope>
    <source>
        <strain evidence="5">IBT 22155</strain>
    </source>
</reference>
<dbReference type="InterPro" id="IPR051299">
    <property type="entry name" value="AB_hydrolase_lip/est"/>
</dbReference>
<evidence type="ECO:0000256" key="3">
    <source>
        <dbReference type="SAM" id="SignalP"/>
    </source>
</evidence>
<feature type="domain" description="Fungal lipase-type" evidence="4">
    <location>
        <begin position="103"/>
        <end position="234"/>
    </location>
</feature>
<dbReference type="OrthoDB" id="426718at2759"/>
<dbReference type="GO" id="GO:0017000">
    <property type="term" value="P:antibiotic biosynthetic process"/>
    <property type="evidence" value="ECO:0007669"/>
    <property type="project" value="UniProtKB-ARBA"/>
</dbReference>
<dbReference type="PANTHER" id="PTHR46640">
    <property type="entry name" value="TRIACYLGLYCEROL LIPASE, PUTATIVE (AFU_ORTHOLOGUE AFUA_6G06510)-RELATED"/>
    <property type="match status" value="1"/>
</dbReference>
<dbReference type="InterPro" id="IPR002921">
    <property type="entry name" value="Fungal_lipase-type"/>
</dbReference>
<dbReference type="GO" id="GO:0016787">
    <property type="term" value="F:hydrolase activity"/>
    <property type="evidence" value="ECO:0007669"/>
    <property type="project" value="UniProtKB-KW"/>
</dbReference>
<dbReference type="PANTHER" id="PTHR46640:SF1">
    <property type="entry name" value="FUNGAL LIPASE-LIKE DOMAIN-CONTAINING PROTEIN-RELATED"/>
    <property type="match status" value="1"/>
</dbReference>
<dbReference type="Gene3D" id="3.40.50.1820">
    <property type="entry name" value="alpha/beta hydrolase"/>
    <property type="match status" value="1"/>
</dbReference>
<feature type="signal peptide" evidence="3">
    <location>
        <begin position="1"/>
        <end position="21"/>
    </location>
</feature>
<evidence type="ECO:0000313" key="5">
    <source>
        <dbReference type="EMBL" id="KAJ5129151.1"/>
    </source>
</evidence>
<dbReference type="Proteomes" id="UP001149079">
    <property type="component" value="Unassembled WGS sequence"/>
</dbReference>
<feature type="chain" id="PRO_5040998973" description="Fungal lipase-type domain-containing protein" evidence="3">
    <location>
        <begin position="22"/>
        <end position="307"/>
    </location>
</feature>
<evidence type="ECO:0000313" key="6">
    <source>
        <dbReference type="Proteomes" id="UP001149079"/>
    </source>
</evidence>
<keyword evidence="2" id="KW-0378">Hydrolase</keyword>
<gene>
    <name evidence="5" type="ORF">N7515_005190</name>
</gene>
<evidence type="ECO:0000256" key="1">
    <source>
        <dbReference type="ARBA" id="ARBA00022729"/>
    </source>
</evidence>
<comment type="caution">
    <text evidence="5">The sequence shown here is derived from an EMBL/GenBank/DDBJ whole genome shotgun (WGS) entry which is preliminary data.</text>
</comment>
<accession>A0A9W9GSL1</accession>
<name>A0A9W9GSL1_9EURO</name>
<dbReference type="GO" id="GO:0072330">
    <property type="term" value="P:monocarboxylic acid biosynthetic process"/>
    <property type="evidence" value="ECO:0007669"/>
    <property type="project" value="UniProtKB-ARBA"/>
</dbReference>
<organism evidence="5 6">
    <name type="scientific">Penicillium bovifimosum</name>
    <dbReference type="NCBI Taxonomy" id="126998"/>
    <lineage>
        <taxon>Eukaryota</taxon>
        <taxon>Fungi</taxon>
        <taxon>Dikarya</taxon>
        <taxon>Ascomycota</taxon>
        <taxon>Pezizomycotina</taxon>
        <taxon>Eurotiomycetes</taxon>
        <taxon>Eurotiomycetidae</taxon>
        <taxon>Eurotiales</taxon>
        <taxon>Aspergillaceae</taxon>
        <taxon>Penicillium</taxon>
    </lineage>
</organism>
<dbReference type="InterPro" id="IPR029058">
    <property type="entry name" value="AB_hydrolase_fold"/>
</dbReference>
<dbReference type="CDD" id="cd00519">
    <property type="entry name" value="Lipase_3"/>
    <property type="match status" value="1"/>
</dbReference>
<keyword evidence="6" id="KW-1185">Reference proteome</keyword>
<evidence type="ECO:0000256" key="2">
    <source>
        <dbReference type="ARBA" id="ARBA00022801"/>
    </source>
</evidence>
<dbReference type="GO" id="GO:0006629">
    <property type="term" value="P:lipid metabolic process"/>
    <property type="evidence" value="ECO:0007669"/>
    <property type="project" value="InterPro"/>
</dbReference>
<dbReference type="Pfam" id="PF01764">
    <property type="entry name" value="Lipase_3"/>
    <property type="match status" value="1"/>
</dbReference>
<dbReference type="RefSeq" id="XP_056519530.1">
    <property type="nucleotide sequence ID" value="XM_056665934.1"/>
</dbReference>
<protein>
    <recommendedName>
        <fullName evidence="4">Fungal lipase-type domain-containing protein</fullName>
    </recommendedName>
</protein>
<dbReference type="EMBL" id="JAPQKL010000005">
    <property type="protein sequence ID" value="KAJ5129151.1"/>
    <property type="molecule type" value="Genomic_DNA"/>
</dbReference>
<reference evidence="5" key="2">
    <citation type="journal article" date="2023" name="IMA Fungus">
        <title>Comparative genomic study of the Penicillium genus elucidates a diverse pangenome and 15 lateral gene transfer events.</title>
        <authorList>
            <person name="Petersen C."/>
            <person name="Sorensen T."/>
            <person name="Nielsen M.R."/>
            <person name="Sondergaard T.E."/>
            <person name="Sorensen J.L."/>
            <person name="Fitzpatrick D.A."/>
            <person name="Frisvad J.C."/>
            <person name="Nielsen K.L."/>
        </authorList>
    </citation>
    <scope>NUCLEOTIDE SEQUENCE</scope>
    <source>
        <strain evidence="5">IBT 22155</strain>
    </source>
</reference>
<sequence length="307" mass="33723">MVRPIMRLILAVLSLSVTAVATPVPLARREISSELLERFTLFSQFAAVSACDQNINHTGQSVTCDFGNCEFVEADNTTVIDIFHSTTGPTGYIALDHTRQLIVLAFRGTISKHDSEIDFKINLSKIDICEGCLAHEGFLEYWQAVEDQATSKLKQATQEYQDYRLSVVGHSLGAAVATLAGASLRKHFTLDMWTFGSPKPGNKKLAEFITSQQPPDSVYRVTHAADLVPKIPPTGIIFDWSQPSPEYWIDQETGQQVTTAVVKRIEGINSKEGNEGTAPSSPIWPSPDHGWYFGNLSVCADPADKGH</sequence>
<evidence type="ECO:0000259" key="4">
    <source>
        <dbReference type="Pfam" id="PF01764"/>
    </source>
</evidence>
<dbReference type="GeneID" id="81405104"/>
<proteinExistence type="predicted"/>
<keyword evidence="1 3" id="KW-0732">Signal</keyword>
<dbReference type="SUPFAM" id="SSF53474">
    <property type="entry name" value="alpha/beta-Hydrolases"/>
    <property type="match status" value="1"/>
</dbReference>